<dbReference type="OrthoDB" id="19606at2759"/>
<organism evidence="2 3">
    <name type="scientific">Diversispora eburnea</name>
    <dbReference type="NCBI Taxonomy" id="1213867"/>
    <lineage>
        <taxon>Eukaryota</taxon>
        <taxon>Fungi</taxon>
        <taxon>Fungi incertae sedis</taxon>
        <taxon>Mucoromycota</taxon>
        <taxon>Glomeromycotina</taxon>
        <taxon>Glomeromycetes</taxon>
        <taxon>Diversisporales</taxon>
        <taxon>Diversisporaceae</taxon>
        <taxon>Diversispora</taxon>
    </lineage>
</organism>
<name>A0A9N9BGI1_9GLOM</name>
<keyword evidence="3" id="KW-1185">Reference proteome</keyword>
<evidence type="ECO:0000313" key="2">
    <source>
        <dbReference type="EMBL" id="CAG8567811.1"/>
    </source>
</evidence>
<dbReference type="Pfam" id="PF01896">
    <property type="entry name" value="DNA_primase_S"/>
    <property type="match status" value="1"/>
</dbReference>
<dbReference type="EMBL" id="CAJVPK010001051">
    <property type="protein sequence ID" value="CAG8567811.1"/>
    <property type="molecule type" value="Genomic_DNA"/>
</dbReference>
<gene>
    <name evidence="2" type="ORF">DEBURN_LOCUS7922</name>
</gene>
<dbReference type="Proteomes" id="UP000789706">
    <property type="component" value="Unassembled WGS sequence"/>
</dbReference>
<evidence type="ECO:0000256" key="1">
    <source>
        <dbReference type="ARBA" id="ARBA00009762"/>
    </source>
</evidence>
<comment type="similarity">
    <text evidence="1">Belongs to the eukaryotic-type primase small subunit family.</text>
</comment>
<dbReference type="Gene3D" id="3.90.920.10">
    <property type="entry name" value="DNA primase, PRIM domain"/>
    <property type="match status" value="1"/>
</dbReference>
<dbReference type="InterPro" id="IPR002755">
    <property type="entry name" value="DNA_primase_S"/>
</dbReference>
<evidence type="ECO:0000313" key="3">
    <source>
        <dbReference type="Proteomes" id="UP000789706"/>
    </source>
</evidence>
<dbReference type="PANTHER" id="PTHR10536">
    <property type="entry name" value="DNA PRIMASE SMALL SUBUNIT"/>
    <property type="match status" value="1"/>
</dbReference>
<sequence length="40" mass="4777">MCRGFWIYSDRRGVHCWICDERARKLNNDERKAIGGAQQH</sequence>
<dbReference type="GO" id="GO:0003899">
    <property type="term" value="F:DNA-directed RNA polymerase activity"/>
    <property type="evidence" value="ECO:0007669"/>
    <property type="project" value="InterPro"/>
</dbReference>
<accession>A0A9N9BGI1</accession>
<protein>
    <submittedName>
        <fullName evidence="2">3104_t:CDS:1</fullName>
    </submittedName>
</protein>
<dbReference type="AlphaFoldDB" id="A0A9N9BGI1"/>
<reference evidence="2" key="1">
    <citation type="submission" date="2021-06" db="EMBL/GenBank/DDBJ databases">
        <authorList>
            <person name="Kallberg Y."/>
            <person name="Tangrot J."/>
            <person name="Rosling A."/>
        </authorList>
    </citation>
    <scope>NUCLEOTIDE SEQUENCE</scope>
    <source>
        <strain evidence="2">AZ414A</strain>
    </source>
</reference>
<dbReference type="GO" id="GO:0006269">
    <property type="term" value="P:DNA replication, synthesis of primer"/>
    <property type="evidence" value="ECO:0007669"/>
    <property type="project" value="InterPro"/>
</dbReference>
<dbReference type="SUPFAM" id="SSF56747">
    <property type="entry name" value="Prim-pol domain"/>
    <property type="match status" value="1"/>
</dbReference>
<comment type="caution">
    <text evidence="2">The sequence shown here is derived from an EMBL/GenBank/DDBJ whole genome shotgun (WGS) entry which is preliminary data.</text>
</comment>
<proteinExistence type="inferred from homology"/>